<accession>A0A159Z863</accession>
<reference evidence="2 3" key="1">
    <citation type="submission" date="2015-09" db="EMBL/GenBank/DDBJ databases">
        <title>Complete genome sequence of Defluviimonas alba cai42t isolated from an oilfield in Xinjiang.</title>
        <authorList>
            <person name="Geng S."/>
            <person name="Pan X."/>
            <person name="Wu X."/>
        </authorList>
    </citation>
    <scope>NUCLEOTIDE SEQUENCE [LARGE SCALE GENOMIC DNA]</scope>
    <source>
        <strain evidence="3">cai42</strain>
    </source>
</reference>
<dbReference type="PATRIC" id="fig|1335048.3.peg.3758"/>
<evidence type="ECO:0000313" key="2">
    <source>
        <dbReference type="EMBL" id="AMY70848.1"/>
    </source>
</evidence>
<keyword evidence="3" id="KW-1185">Reference proteome</keyword>
<dbReference type="EMBL" id="CP012661">
    <property type="protein sequence ID" value="AMY70848.1"/>
    <property type="molecule type" value="Genomic_DNA"/>
</dbReference>
<protein>
    <recommendedName>
        <fullName evidence="1">YgjP-like metallopeptidase domain-containing protein</fullName>
    </recommendedName>
</protein>
<dbReference type="RefSeq" id="WP_066815516.1">
    <property type="nucleotide sequence ID" value="NZ_CP012661.1"/>
</dbReference>
<dbReference type="KEGG" id="daa:AKL17_3624"/>
<dbReference type="Pfam" id="PF01863">
    <property type="entry name" value="YgjP-like"/>
    <property type="match status" value="1"/>
</dbReference>
<evidence type="ECO:0000313" key="3">
    <source>
        <dbReference type="Proteomes" id="UP000076128"/>
    </source>
</evidence>
<dbReference type="PANTHER" id="PTHR30399:SF1">
    <property type="entry name" value="UTP PYROPHOSPHATASE"/>
    <property type="match status" value="1"/>
</dbReference>
<dbReference type="STRING" id="1335048.AKL17_3624"/>
<feature type="domain" description="YgjP-like metallopeptidase" evidence="1">
    <location>
        <begin position="25"/>
        <end position="225"/>
    </location>
</feature>
<dbReference type="Proteomes" id="UP000076128">
    <property type="component" value="Chromosome"/>
</dbReference>
<evidence type="ECO:0000259" key="1">
    <source>
        <dbReference type="Pfam" id="PF01863"/>
    </source>
</evidence>
<dbReference type="AlphaFoldDB" id="A0A159Z863"/>
<dbReference type="OrthoDB" id="9795402at2"/>
<dbReference type="InterPro" id="IPR053136">
    <property type="entry name" value="UTP_pyrophosphatase-like"/>
</dbReference>
<organism evidence="2 3">
    <name type="scientific">Frigidibacter mobilis</name>
    <dbReference type="NCBI Taxonomy" id="1335048"/>
    <lineage>
        <taxon>Bacteria</taxon>
        <taxon>Pseudomonadati</taxon>
        <taxon>Pseudomonadota</taxon>
        <taxon>Alphaproteobacteria</taxon>
        <taxon>Rhodobacterales</taxon>
        <taxon>Paracoccaceae</taxon>
        <taxon>Frigidibacter</taxon>
    </lineage>
</organism>
<dbReference type="CDD" id="cd07344">
    <property type="entry name" value="M48_yhfN_like"/>
    <property type="match status" value="1"/>
</dbReference>
<proteinExistence type="predicted"/>
<name>A0A159Z863_9RHOB</name>
<dbReference type="InterPro" id="IPR002725">
    <property type="entry name" value="YgjP-like_metallopeptidase"/>
</dbReference>
<sequence>MTRTARLDGTPPLEIALRRSARARRFSLRVSRLDGRVTLTLPQHAREAEALAFARGKDGWIRQVLGQMGFGAGAVTEPGLRFGDTVPFEGRALVLTPAALRSPRVEGSALLMPADPARLVPRLTAFLKLAARDRLTEASDRHAAALGLRYARITLRDTRSRWGSCTSDGALMYSWRLILAPPAVLDYVAAHEVAHLAEMNHSPAFWAVVARLMPDYARHRQWLRTEGAALHRLRPNVAG</sequence>
<dbReference type="Gene3D" id="3.30.2010.10">
    <property type="entry name" value="Metalloproteases ('zincins'), catalytic domain"/>
    <property type="match status" value="1"/>
</dbReference>
<gene>
    <name evidence="2" type="ORF">AKL17_3624</name>
</gene>
<dbReference type="PANTHER" id="PTHR30399">
    <property type="entry name" value="UNCHARACTERIZED PROTEIN YGJP"/>
    <property type="match status" value="1"/>
</dbReference>